<sequence>MPSMTRNSPDRRRTPEQIRAASRRLGFIMLAIAAVFFVSIVVRQWLFGGV</sequence>
<dbReference type="AlphaFoldDB" id="A0A1H7HW33"/>
<keyword evidence="1" id="KW-0472">Membrane</keyword>
<organism evidence="2 3">
    <name type="scientific">Paraburkholderia caballeronis</name>
    <dbReference type="NCBI Taxonomy" id="416943"/>
    <lineage>
        <taxon>Bacteria</taxon>
        <taxon>Pseudomonadati</taxon>
        <taxon>Pseudomonadota</taxon>
        <taxon>Betaproteobacteria</taxon>
        <taxon>Burkholderiales</taxon>
        <taxon>Burkholderiaceae</taxon>
        <taxon>Paraburkholderia</taxon>
    </lineage>
</organism>
<name>A0A1H7HW33_9BURK</name>
<dbReference type="STRING" id="416943.SAMN05445871_3261"/>
<protein>
    <submittedName>
        <fullName evidence="2">Uncharacterized protein</fullName>
    </submittedName>
</protein>
<dbReference type="Proteomes" id="UP000199120">
    <property type="component" value="Unassembled WGS sequence"/>
</dbReference>
<proteinExistence type="predicted"/>
<evidence type="ECO:0000256" key="1">
    <source>
        <dbReference type="SAM" id="Phobius"/>
    </source>
</evidence>
<keyword evidence="3" id="KW-1185">Reference proteome</keyword>
<evidence type="ECO:0000313" key="2">
    <source>
        <dbReference type="EMBL" id="SEK53772.1"/>
    </source>
</evidence>
<keyword evidence="1" id="KW-1133">Transmembrane helix</keyword>
<reference evidence="3" key="1">
    <citation type="submission" date="2016-10" db="EMBL/GenBank/DDBJ databases">
        <authorList>
            <person name="Varghese N."/>
            <person name="Submissions S."/>
        </authorList>
    </citation>
    <scope>NUCLEOTIDE SEQUENCE [LARGE SCALE GENOMIC DNA]</scope>
    <source>
        <strain evidence="3">LMG 26416</strain>
    </source>
</reference>
<dbReference type="NCBIfam" id="NF038351">
    <property type="entry name" value="cyt_ox_assem_30"/>
    <property type="match status" value="1"/>
</dbReference>
<dbReference type="InterPro" id="IPR047811">
    <property type="entry name" value="CytC_ox_assmbl_put"/>
</dbReference>
<gene>
    <name evidence="2" type="ORF">SAMN05192542_102420</name>
</gene>
<keyword evidence="1" id="KW-0812">Transmembrane</keyword>
<evidence type="ECO:0000313" key="3">
    <source>
        <dbReference type="Proteomes" id="UP000199120"/>
    </source>
</evidence>
<dbReference type="EMBL" id="FOAJ01000002">
    <property type="protein sequence ID" value="SEK53772.1"/>
    <property type="molecule type" value="Genomic_DNA"/>
</dbReference>
<feature type="transmembrane region" description="Helical" evidence="1">
    <location>
        <begin position="21"/>
        <end position="42"/>
    </location>
</feature>
<accession>A0A1H7HW33</accession>